<keyword evidence="4 5" id="KW-0472">Membrane</keyword>
<reference evidence="7 8" key="1">
    <citation type="journal article" date="2019" name="Genome Biol. Evol.">
        <title>Toxin and genome evolution in a Drosophila defensive symbiosis.</title>
        <authorList>
            <person name="Ballinger M.J."/>
            <person name="Gawryluk R.M."/>
            <person name="Perlman S.J."/>
        </authorList>
    </citation>
    <scope>NUCLEOTIDE SEQUENCE [LARGE SCALE GENOMIC DNA]</scope>
    <source>
        <strain evidence="8">sNeo</strain>
    </source>
</reference>
<feature type="transmembrane region" description="Helical" evidence="5">
    <location>
        <begin position="99"/>
        <end position="128"/>
    </location>
</feature>
<dbReference type="GO" id="GO:0005886">
    <property type="term" value="C:plasma membrane"/>
    <property type="evidence" value="ECO:0007669"/>
    <property type="project" value="UniProtKB-SubCell"/>
</dbReference>
<dbReference type="Pfam" id="PF00528">
    <property type="entry name" value="BPD_transp_1"/>
    <property type="match status" value="1"/>
</dbReference>
<comment type="caution">
    <text evidence="7">The sequence shown here is derived from an EMBL/GenBank/DDBJ whole genome shotgun (WGS) entry which is preliminary data.</text>
</comment>
<comment type="similarity">
    <text evidence="5">Belongs to the binding-protein-dependent transport system permease family.</text>
</comment>
<evidence type="ECO:0000256" key="1">
    <source>
        <dbReference type="ARBA" id="ARBA00004141"/>
    </source>
</evidence>
<dbReference type="AlphaFoldDB" id="A0A3S0TY38"/>
<evidence type="ECO:0000259" key="6">
    <source>
        <dbReference type="PROSITE" id="PS50928"/>
    </source>
</evidence>
<dbReference type="CDD" id="cd06261">
    <property type="entry name" value="TM_PBP2"/>
    <property type="match status" value="1"/>
</dbReference>
<name>A0A3S0TY38_9MOLU</name>
<evidence type="ECO:0000256" key="3">
    <source>
        <dbReference type="ARBA" id="ARBA00022989"/>
    </source>
</evidence>
<evidence type="ECO:0000313" key="7">
    <source>
        <dbReference type="EMBL" id="RUP77104.1"/>
    </source>
</evidence>
<evidence type="ECO:0000256" key="4">
    <source>
        <dbReference type="ARBA" id="ARBA00023136"/>
    </source>
</evidence>
<dbReference type="Gene3D" id="1.10.3720.10">
    <property type="entry name" value="MetI-like"/>
    <property type="match status" value="1"/>
</dbReference>
<protein>
    <submittedName>
        <fullName evidence="7">ABC transporter permease subunit</fullName>
    </submittedName>
</protein>
<dbReference type="PROSITE" id="PS50928">
    <property type="entry name" value="ABC_TM1"/>
    <property type="match status" value="1"/>
</dbReference>
<proteinExistence type="inferred from homology"/>
<feature type="transmembrane region" description="Helical" evidence="5">
    <location>
        <begin position="220"/>
        <end position="239"/>
    </location>
</feature>
<accession>A0A3S0TY38</accession>
<dbReference type="Proteomes" id="UP000274545">
    <property type="component" value="Unassembled WGS sequence"/>
</dbReference>
<organism evidence="7 8">
    <name type="scientific">Spiroplasma poulsonii</name>
    <dbReference type="NCBI Taxonomy" id="2138"/>
    <lineage>
        <taxon>Bacteria</taxon>
        <taxon>Bacillati</taxon>
        <taxon>Mycoplasmatota</taxon>
        <taxon>Mollicutes</taxon>
        <taxon>Entomoplasmatales</taxon>
        <taxon>Spiroplasmataceae</taxon>
        <taxon>Spiroplasma</taxon>
    </lineage>
</organism>
<dbReference type="RefSeq" id="WP_127092803.1">
    <property type="nucleotide sequence ID" value="NZ_RAHC01000003.1"/>
</dbReference>
<dbReference type="PANTHER" id="PTHR43470:SF3">
    <property type="entry name" value="PHOSPHATE TRANSPORT SYSTEM PERMEASE PROTEIN PSTA-RELATED"/>
    <property type="match status" value="1"/>
</dbReference>
<dbReference type="SUPFAM" id="SSF161098">
    <property type="entry name" value="MetI-like"/>
    <property type="match status" value="1"/>
</dbReference>
<gene>
    <name evidence="7" type="ORF">D6D54_03825</name>
</gene>
<keyword evidence="3 5" id="KW-1133">Transmembrane helix</keyword>
<sequence length="281" mass="31496">MPEHVASLHRSALFALGLILLLMVSILNIIILATYKIQRQKERGKHLIRGWKQKQPQPLTKMLRDEKHSSTLSQESFLALINKKISTNYYNKTMNYCRIFWMIIVCLVTISFAAWIILNIISNGFAAIGYLSQFNASAFIGYYELPPLIISTLMLIFTGTFLSIPIGIITAIYLSEYARKNSRLVTLIQFSTDALVAPSSVFAIFGYVVLVVGLQLGHNFWSAGLMFFIMTLPIIIRVVEDALRNVPQEYRDAALALGTSKIGMVCKVALPNAKGGALWQE</sequence>
<dbReference type="GO" id="GO:0055085">
    <property type="term" value="P:transmembrane transport"/>
    <property type="evidence" value="ECO:0007669"/>
    <property type="project" value="InterPro"/>
</dbReference>
<evidence type="ECO:0000256" key="2">
    <source>
        <dbReference type="ARBA" id="ARBA00022692"/>
    </source>
</evidence>
<feature type="transmembrane region" description="Helical" evidence="5">
    <location>
        <begin position="195"/>
        <end position="214"/>
    </location>
</feature>
<feature type="domain" description="ABC transmembrane type-1" evidence="6">
    <location>
        <begin position="149"/>
        <end position="281"/>
    </location>
</feature>
<dbReference type="InterPro" id="IPR035906">
    <property type="entry name" value="MetI-like_sf"/>
</dbReference>
<feature type="transmembrane region" description="Helical" evidence="5">
    <location>
        <begin position="12"/>
        <end position="35"/>
    </location>
</feature>
<evidence type="ECO:0000256" key="5">
    <source>
        <dbReference type="RuleBase" id="RU363032"/>
    </source>
</evidence>
<feature type="transmembrane region" description="Helical" evidence="5">
    <location>
        <begin position="148"/>
        <end position="174"/>
    </location>
</feature>
<evidence type="ECO:0000313" key="8">
    <source>
        <dbReference type="Proteomes" id="UP000274545"/>
    </source>
</evidence>
<keyword evidence="2 5" id="KW-0812">Transmembrane</keyword>
<dbReference type="EMBL" id="RAHC01000003">
    <property type="protein sequence ID" value="RUP77104.1"/>
    <property type="molecule type" value="Genomic_DNA"/>
</dbReference>
<keyword evidence="5" id="KW-0813">Transport</keyword>
<dbReference type="PANTHER" id="PTHR43470">
    <property type="entry name" value="PHOSPHATE TRANSPORT SYSTEM PERMEASE PROTEIN PSTA-RELATED"/>
    <property type="match status" value="1"/>
</dbReference>
<dbReference type="InterPro" id="IPR000515">
    <property type="entry name" value="MetI-like"/>
</dbReference>
<comment type="subcellular location">
    <subcellularLocation>
        <location evidence="5">Cell membrane</location>
        <topology evidence="5">Multi-pass membrane protein</topology>
    </subcellularLocation>
    <subcellularLocation>
        <location evidence="1">Membrane</location>
        <topology evidence="1">Multi-pass membrane protein</topology>
    </subcellularLocation>
</comment>